<evidence type="ECO:0000313" key="4">
    <source>
        <dbReference type="Proteomes" id="UP000199213"/>
    </source>
</evidence>
<feature type="domain" description="Glucose/Sorbosone dehydrogenase" evidence="2">
    <location>
        <begin position="136"/>
        <end position="309"/>
    </location>
</feature>
<reference evidence="4" key="1">
    <citation type="submission" date="2016-10" db="EMBL/GenBank/DDBJ databases">
        <authorList>
            <person name="Varghese N."/>
            <person name="Submissions S."/>
        </authorList>
    </citation>
    <scope>NUCLEOTIDE SEQUENCE [LARGE SCALE GENOMIC DNA]</scope>
    <source>
        <strain evidence="4">DSM 45460</strain>
    </source>
</reference>
<dbReference type="Pfam" id="PF07995">
    <property type="entry name" value="GSDH"/>
    <property type="match status" value="1"/>
</dbReference>
<proteinExistence type="predicted"/>
<dbReference type="EMBL" id="FNFM01000014">
    <property type="protein sequence ID" value="SDK85731.1"/>
    <property type="molecule type" value="Genomic_DNA"/>
</dbReference>
<organism evidence="3 4">
    <name type="scientific">Actinopolyspora mzabensis</name>
    <dbReference type="NCBI Taxonomy" id="995066"/>
    <lineage>
        <taxon>Bacteria</taxon>
        <taxon>Bacillati</taxon>
        <taxon>Actinomycetota</taxon>
        <taxon>Actinomycetes</taxon>
        <taxon>Actinopolysporales</taxon>
        <taxon>Actinopolysporaceae</taxon>
        <taxon>Actinopolyspora</taxon>
    </lineage>
</organism>
<evidence type="ECO:0000313" key="3">
    <source>
        <dbReference type="EMBL" id="SDK85731.1"/>
    </source>
</evidence>
<dbReference type="Proteomes" id="UP000199213">
    <property type="component" value="Unassembled WGS sequence"/>
</dbReference>
<feature type="region of interest" description="Disordered" evidence="1">
    <location>
        <begin position="69"/>
        <end position="123"/>
    </location>
</feature>
<evidence type="ECO:0000259" key="2">
    <source>
        <dbReference type="Pfam" id="PF07995"/>
    </source>
</evidence>
<dbReference type="InterPro" id="IPR012938">
    <property type="entry name" value="Glc/Sorbosone_DH"/>
</dbReference>
<sequence length="429" mass="43961">MCELFGKIDGGRAGSVRGTHSGLTGDAIWSATVAVRTGDRHQRSRAPRRYAAVGTALVAAVLTGGCAEFPDQHPKQWREQPSLRPQAGPQPRAEGRQQPPGEGDTETSPSEKAEPDGCDDPDPAVVATCLGAVGDVAVLPGGRGALVGERKTGRIMLVERDSDPRELARVDVDAAGGGGLTGLTLSPSYAEDGLAYAYVTTATDNRVIRIAPDDPPEPILTGIPRGPSGNAGAITTSGSDTLLVATGNAGAQGKADERAALAGKVLRIDTFGDPAQDNPDPGSPVIAAGLSAPGGLCARPNSSTFWVTDRRAEQDVLLRGSPDEELGAPKWSWRTNPGVAGCAAGGGLIVVALTDASAVYTMRPGPEGTFTGEPERALEDTYGRLRAASSGPNGMLWLGTANKAGGDPVSSDDRVIRIEPPNGGTAGKE</sequence>
<evidence type="ECO:0000256" key="1">
    <source>
        <dbReference type="SAM" id="MobiDB-lite"/>
    </source>
</evidence>
<dbReference type="AlphaFoldDB" id="A0A1G9FBJ8"/>
<name>A0A1G9FBJ8_ACTMZ</name>
<dbReference type="SUPFAM" id="SSF63829">
    <property type="entry name" value="Calcium-dependent phosphotriesterase"/>
    <property type="match status" value="1"/>
</dbReference>
<gene>
    <name evidence="3" type="ORF">SAMN04487820_11493</name>
</gene>
<dbReference type="OrthoDB" id="9770043at2"/>
<dbReference type="InterPro" id="IPR011042">
    <property type="entry name" value="6-blade_b-propeller_TolB-like"/>
</dbReference>
<accession>A0A1G9FBJ8</accession>
<keyword evidence="4" id="KW-1185">Reference proteome</keyword>
<feature type="region of interest" description="Disordered" evidence="1">
    <location>
        <begin position="398"/>
        <end position="429"/>
    </location>
</feature>
<protein>
    <submittedName>
        <fullName evidence="3">Glucose/arabinose dehydrogenase, beta-propeller fold</fullName>
    </submittedName>
</protein>
<dbReference type="Gene3D" id="2.120.10.30">
    <property type="entry name" value="TolB, C-terminal domain"/>
    <property type="match status" value="1"/>
</dbReference>